<name>A0A7K0EJ80_9BACT</name>
<reference evidence="1 2" key="1">
    <citation type="journal article" date="2018" name="Antonie Van Leeuwenhoek">
        <title>Larkinella terrae sp. nov., isolated from soil on Jeju Island, South Korea.</title>
        <authorList>
            <person name="Ten L.N."/>
            <person name="Jeon J."/>
            <person name="Park S.J."/>
            <person name="Park S."/>
            <person name="Lee S.Y."/>
            <person name="Kim M.K."/>
            <person name="Jung H.Y."/>
        </authorList>
    </citation>
    <scope>NUCLEOTIDE SEQUENCE [LARGE SCALE GENOMIC DNA]</scope>
    <source>
        <strain evidence="1 2">KCTC 52001</strain>
    </source>
</reference>
<dbReference type="AlphaFoldDB" id="A0A7K0EJ80"/>
<keyword evidence="2" id="KW-1185">Reference proteome</keyword>
<gene>
    <name evidence="1" type="ORF">GJJ30_10995</name>
</gene>
<organism evidence="1 2">
    <name type="scientific">Larkinella terrae</name>
    <dbReference type="NCBI Taxonomy" id="2025311"/>
    <lineage>
        <taxon>Bacteria</taxon>
        <taxon>Pseudomonadati</taxon>
        <taxon>Bacteroidota</taxon>
        <taxon>Cytophagia</taxon>
        <taxon>Cytophagales</taxon>
        <taxon>Spirosomataceae</taxon>
        <taxon>Larkinella</taxon>
    </lineage>
</organism>
<dbReference type="Proteomes" id="UP000441754">
    <property type="component" value="Unassembled WGS sequence"/>
</dbReference>
<comment type="caution">
    <text evidence="1">The sequence shown here is derived from an EMBL/GenBank/DDBJ whole genome shotgun (WGS) entry which is preliminary data.</text>
</comment>
<evidence type="ECO:0000313" key="2">
    <source>
        <dbReference type="Proteomes" id="UP000441754"/>
    </source>
</evidence>
<dbReference type="RefSeq" id="WP_154175207.1">
    <property type="nucleotide sequence ID" value="NZ_WJXZ01000006.1"/>
</dbReference>
<protein>
    <submittedName>
        <fullName evidence="1">Uncharacterized protein</fullName>
    </submittedName>
</protein>
<dbReference type="EMBL" id="WJXZ01000006">
    <property type="protein sequence ID" value="MRS61815.1"/>
    <property type="molecule type" value="Genomic_DNA"/>
</dbReference>
<sequence>MTESQKRRKRQKDEAEKFFAPPDVLIGGTALSSFSDCRTVPTLNTGTIREMVKQRLKALTPGGRISPKHRIAVFDLWNLLKLSEEIGIAD</sequence>
<accession>A0A7K0EJ80</accession>
<proteinExistence type="predicted"/>
<evidence type="ECO:0000313" key="1">
    <source>
        <dbReference type="EMBL" id="MRS61815.1"/>
    </source>
</evidence>